<evidence type="ECO:0000256" key="7">
    <source>
        <dbReference type="PIRSR" id="PIRSR001434-2"/>
    </source>
</evidence>
<dbReference type="InterPro" id="IPR015422">
    <property type="entry name" value="PyrdxlP-dep_Trfase_small"/>
</dbReference>
<dbReference type="SUPFAM" id="SSF53383">
    <property type="entry name" value="PLP-dependent transferases"/>
    <property type="match status" value="1"/>
</dbReference>
<evidence type="ECO:0000313" key="9">
    <source>
        <dbReference type="EMBL" id="KAL1504079.1"/>
    </source>
</evidence>
<name>A0AB34IQY1_PRYPA</name>
<keyword evidence="10" id="KW-1185">Reference proteome</keyword>
<accession>A0AB34IQY1</accession>
<comment type="pathway">
    <text evidence="3">Amino-acid biosynthesis; L-methionine biosynthesis via de novo pathway; L-cystathionine from O-succinyl-L-homoserine: step 1/1.</text>
</comment>
<gene>
    <name evidence="9" type="ORF">AB1Y20_010489</name>
</gene>
<dbReference type="Gene3D" id="3.90.1150.10">
    <property type="entry name" value="Aspartate Aminotransferase, domain 1"/>
    <property type="match status" value="1"/>
</dbReference>
<dbReference type="FunFam" id="3.90.1150.10:FF:000033">
    <property type="entry name" value="Cystathionine gamma-synthase"/>
    <property type="match status" value="1"/>
</dbReference>
<dbReference type="GO" id="GO:0019346">
    <property type="term" value="P:transsulfuration"/>
    <property type="evidence" value="ECO:0007669"/>
    <property type="project" value="InterPro"/>
</dbReference>
<comment type="cofactor">
    <cofactor evidence="1 8">
        <name>pyridoxal 5'-phosphate</name>
        <dbReference type="ChEBI" id="CHEBI:597326"/>
    </cofactor>
</comment>
<evidence type="ECO:0000256" key="4">
    <source>
        <dbReference type="ARBA" id="ARBA00093222"/>
    </source>
</evidence>
<dbReference type="InterPro" id="IPR015421">
    <property type="entry name" value="PyrdxlP-dep_Trfase_major"/>
</dbReference>
<dbReference type="InterPro" id="IPR015424">
    <property type="entry name" value="PyrdxlP-dep_Trfase"/>
</dbReference>
<evidence type="ECO:0000256" key="6">
    <source>
        <dbReference type="ARBA" id="ARBA00093596"/>
    </source>
</evidence>
<dbReference type="InterPro" id="IPR000277">
    <property type="entry name" value="Cys/Met-Metab_PyrdxlP-dep_enz"/>
</dbReference>
<dbReference type="GO" id="GO:0009086">
    <property type="term" value="P:methionine biosynthetic process"/>
    <property type="evidence" value="ECO:0007669"/>
    <property type="project" value="UniProtKB-ARBA"/>
</dbReference>
<evidence type="ECO:0000256" key="5">
    <source>
        <dbReference type="ARBA" id="ARBA00093261"/>
    </source>
</evidence>
<dbReference type="PANTHER" id="PTHR11808">
    <property type="entry name" value="TRANS-SULFURATION ENZYME FAMILY MEMBER"/>
    <property type="match status" value="1"/>
</dbReference>
<reference evidence="9 10" key="1">
    <citation type="journal article" date="2024" name="Science">
        <title>Giant polyketide synthase enzymes in the biosynthesis of giant marine polyether toxins.</title>
        <authorList>
            <person name="Fallon T.R."/>
            <person name="Shende V.V."/>
            <person name="Wierzbicki I.H."/>
            <person name="Pendleton A.L."/>
            <person name="Watervoot N.F."/>
            <person name="Auber R.P."/>
            <person name="Gonzalez D.J."/>
            <person name="Wisecaver J.H."/>
            <person name="Moore B.S."/>
        </authorList>
    </citation>
    <scope>NUCLEOTIDE SEQUENCE [LARGE SCALE GENOMIC DNA]</scope>
    <source>
        <strain evidence="9 10">12B1</strain>
    </source>
</reference>
<evidence type="ECO:0000313" key="10">
    <source>
        <dbReference type="Proteomes" id="UP001515480"/>
    </source>
</evidence>
<comment type="similarity">
    <text evidence="8">Belongs to the trans-sulfuration enzymes family.</text>
</comment>
<dbReference type="CDD" id="cd00614">
    <property type="entry name" value="CGS_like"/>
    <property type="match status" value="1"/>
</dbReference>
<evidence type="ECO:0000256" key="3">
    <source>
        <dbReference type="ARBA" id="ARBA00060510"/>
    </source>
</evidence>
<feature type="modified residue" description="N6-(pyridoxal phosphate)lysine" evidence="7">
    <location>
        <position position="234"/>
    </location>
</feature>
<dbReference type="GO" id="GO:0016846">
    <property type="term" value="F:carbon-sulfur lyase activity"/>
    <property type="evidence" value="ECO:0007669"/>
    <property type="project" value="TreeGrafter"/>
</dbReference>
<sequence>MAMRLVRTGNTRCHKLALPFSSRGLALKSGEWIPGELKTATKFVHAGVNPDPISGAILTPIFQSTTYIQDSIEDYLGKGYSYARTNNPTVTVLENKIAQLEGGYGAACFGTGMAATISVVSGMMKAGDHCVITNCSYGGTNRACRTMFTDMGMSFDFIDFTDIANIEKHIKPNTKLIFSESPANPTLTLTDIPAVSALAKSKGIPHVVDSTFATPVIQRPIELGADLVIQSTTKFYDGHNITVGGAVIAATPELHERIKHMQNVHGNIMSPQNAFYTLQTSKTLGLRIKQQSATAMKVAQFLEKHPMVDIVRYPGLDSFPQKELANRQHIDGVHGAMLWFEVKGGTESGRKLMNSIQRPWSLCENLGAVESICTCPSVMTHANMLPEDRLKVGITDGFVRISCGIEDADDLIASLKQSLDAL</sequence>
<dbReference type="GO" id="GO:0030170">
    <property type="term" value="F:pyridoxal phosphate binding"/>
    <property type="evidence" value="ECO:0007669"/>
    <property type="project" value="InterPro"/>
</dbReference>
<dbReference type="AlphaFoldDB" id="A0AB34IQY1"/>
<dbReference type="EC" id="2.5.1.160" evidence="6"/>
<dbReference type="GO" id="GO:0005737">
    <property type="term" value="C:cytoplasm"/>
    <property type="evidence" value="ECO:0007669"/>
    <property type="project" value="TreeGrafter"/>
</dbReference>
<evidence type="ECO:0000256" key="8">
    <source>
        <dbReference type="RuleBase" id="RU362118"/>
    </source>
</evidence>
<comment type="catalytic activity">
    <reaction evidence="4">
        <text>O-succinyl-L-homoserine + L-cysteine = L,L-cystathionine + succinate + H(+)</text>
        <dbReference type="Rhea" id="RHEA:20397"/>
        <dbReference type="ChEBI" id="CHEBI:15378"/>
        <dbReference type="ChEBI" id="CHEBI:30031"/>
        <dbReference type="ChEBI" id="CHEBI:35235"/>
        <dbReference type="ChEBI" id="CHEBI:57661"/>
        <dbReference type="ChEBI" id="CHEBI:58161"/>
    </reaction>
</comment>
<evidence type="ECO:0000256" key="1">
    <source>
        <dbReference type="ARBA" id="ARBA00001933"/>
    </source>
</evidence>
<dbReference type="Proteomes" id="UP001515480">
    <property type="component" value="Unassembled WGS sequence"/>
</dbReference>
<dbReference type="PIRSF" id="PIRSF001434">
    <property type="entry name" value="CGS"/>
    <property type="match status" value="1"/>
</dbReference>
<dbReference type="FunFam" id="3.40.640.10:FF:000046">
    <property type="entry name" value="Cystathionine gamma-lyase"/>
    <property type="match status" value="1"/>
</dbReference>
<dbReference type="PANTHER" id="PTHR11808:SF80">
    <property type="entry name" value="CYSTATHIONINE GAMMA-LYASE"/>
    <property type="match status" value="1"/>
</dbReference>
<keyword evidence="2 7" id="KW-0663">Pyridoxal phosphate</keyword>
<comment type="caution">
    <text evidence="9">The sequence shown here is derived from an EMBL/GenBank/DDBJ whole genome shotgun (WGS) entry which is preliminary data.</text>
</comment>
<dbReference type="Pfam" id="PF01053">
    <property type="entry name" value="Cys_Met_Meta_PP"/>
    <property type="match status" value="1"/>
</dbReference>
<dbReference type="Gene3D" id="3.40.640.10">
    <property type="entry name" value="Type I PLP-dependent aspartate aminotransferase-like (Major domain)"/>
    <property type="match status" value="1"/>
</dbReference>
<organism evidence="9 10">
    <name type="scientific">Prymnesium parvum</name>
    <name type="common">Toxic golden alga</name>
    <dbReference type="NCBI Taxonomy" id="97485"/>
    <lineage>
        <taxon>Eukaryota</taxon>
        <taxon>Haptista</taxon>
        <taxon>Haptophyta</taxon>
        <taxon>Prymnesiophyceae</taxon>
        <taxon>Prymnesiales</taxon>
        <taxon>Prymnesiaceae</taxon>
        <taxon>Prymnesium</taxon>
    </lineage>
</organism>
<protein>
    <recommendedName>
        <fullName evidence="6">plant cystathionine gamma-synthase</fullName>
        <ecNumber evidence="6">2.5.1.160</ecNumber>
    </recommendedName>
</protein>
<evidence type="ECO:0000256" key="2">
    <source>
        <dbReference type="ARBA" id="ARBA00022898"/>
    </source>
</evidence>
<comment type="catalytic activity">
    <reaction evidence="5">
        <text>O-phospho-L-homoserine + L-cysteine = L,L-cystathionine + phosphate</text>
        <dbReference type="Rhea" id="RHEA:80891"/>
        <dbReference type="ChEBI" id="CHEBI:35235"/>
        <dbReference type="ChEBI" id="CHEBI:43474"/>
        <dbReference type="ChEBI" id="CHEBI:57590"/>
        <dbReference type="ChEBI" id="CHEBI:58161"/>
        <dbReference type="EC" id="2.5.1.160"/>
    </reaction>
</comment>
<dbReference type="EMBL" id="JBGBPQ010000020">
    <property type="protein sequence ID" value="KAL1504079.1"/>
    <property type="molecule type" value="Genomic_DNA"/>
</dbReference>
<proteinExistence type="inferred from homology"/>